<feature type="transmembrane region" description="Helical" evidence="13">
    <location>
        <begin position="232"/>
        <end position="252"/>
    </location>
</feature>
<name>A0A346FTZ2_EXADI</name>
<keyword evidence="6 13" id="KW-1133">Transmembrane helix</keyword>
<keyword evidence="7" id="KW-0157">Chromophore</keyword>
<proteinExistence type="evidence at transcript level"/>
<evidence type="ECO:0000256" key="6">
    <source>
        <dbReference type="ARBA" id="ARBA00022989"/>
    </source>
</evidence>
<accession>A0A346FTZ2</accession>
<protein>
    <submittedName>
        <fullName evidence="15">Opsin</fullName>
    </submittedName>
</protein>
<dbReference type="PRINTS" id="PR00237">
    <property type="entry name" value="GPCRRHODOPSN"/>
</dbReference>
<evidence type="ECO:0000256" key="4">
    <source>
        <dbReference type="ARBA" id="ARBA00022692"/>
    </source>
</evidence>
<organism evidence="15">
    <name type="scientific">Exaiptasia diaphana</name>
    <name type="common">Tropical sea anemone</name>
    <name type="synonym">Aiptasia pulchella</name>
    <dbReference type="NCBI Taxonomy" id="2652724"/>
    <lineage>
        <taxon>Eukaryota</taxon>
        <taxon>Metazoa</taxon>
        <taxon>Cnidaria</taxon>
        <taxon>Anthozoa</taxon>
        <taxon>Hexacorallia</taxon>
        <taxon>Actiniaria</taxon>
        <taxon>Aiptasiidae</taxon>
        <taxon>Exaiptasia</taxon>
    </lineage>
</organism>
<feature type="transmembrane region" description="Helical" evidence="13">
    <location>
        <begin position="129"/>
        <end position="149"/>
    </location>
</feature>
<feature type="transmembrane region" description="Helical" evidence="13">
    <location>
        <begin position="176"/>
        <end position="202"/>
    </location>
</feature>
<evidence type="ECO:0000256" key="10">
    <source>
        <dbReference type="ARBA" id="ARBA00023170"/>
    </source>
</evidence>
<keyword evidence="11 12" id="KW-0807">Transducer</keyword>
<reference evidence="15" key="2">
    <citation type="submission" date="2018-07" db="EMBL/GenBank/DDBJ databases">
        <authorList>
            <person name="Quirk P.G."/>
            <person name="Krulwich T.A."/>
        </authorList>
    </citation>
    <scope>NUCLEOTIDE SEQUENCE</scope>
    <source>
        <strain evidence="15">1434</strain>
    </source>
</reference>
<evidence type="ECO:0000256" key="5">
    <source>
        <dbReference type="ARBA" id="ARBA00022925"/>
    </source>
</evidence>
<evidence type="ECO:0000256" key="8">
    <source>
        <dbReference type="ARBA" id="ARBA00023040"/>
    </source>
</evidence>
<dbReference type="GO" id="GO:0009881">
    <property type="term" value="F:photoreceptor activity"/>
    <property type="evidence" value="ECO:0007669"/>
    <property type="project" value="UniProtKB-KW"/>
</dbReference>
<keyword evidence="10 12" id="KW-0675">Receptor</keyword>
<dbReference type="InterPro" id="IPR000276">
    <property type="entry name" value="GPCR_Rhodpsn"/>
</dbReference>
<keyword evidence="8 12" id="KW-0297">G-protein coupled receptor</keyword>
<evidence type="ECO:0000313" key="15">
    <source>
        <dbReference type="EMBL" id="AXN75735.1"/>
    </source>
</evidence>
<comment type="similarity">
    <text evidence="12">Belongs to the G-protein coupled receptor 1 family.</text>
</comment>
<evidence type="ECO:0000256" key="1">
    <source>
        <dbReference type="ARBA" id="ARBA00004141"/>
    </source>
</evidence>
<evidence type="ECO:0000256" key="13">
    <source>
        <dbReference type="SAM" id="Phobius"/>
    </source>
</evidence>
<dbReference type="CDD" id="cd14969">
    <property type="entry name" value="7tmA_Opsins_type2_animals"/>
    <property type="match status" value="1"/>
</dbReference>
<evidence type="ECO:0000256" key="11">
    <source>
        <dbReference type="ARBA" id="ARBA00023224"/>
    </source>
</evidence>
<dbReference type="GO" id="GO:0007602">
    <property type="term" value="P:phototransduction"/>
    <property type="evidence" value="ECO:0007669"/>
    <property type="project" value="UniProtKB-KW"/>
</dbReference>
<dbReference type="PROSITE" id="PS00237">
    <property type="entry name" value="G_PROTEIN_RECEP_F1_1"/>
    <property type="match status" value="1"/>
</dbReference>
<dbReference type="GO" id="GO:0004930">
    <property type="term" value="F:G protein-coupled receptor activity"/>
    <property type="evidence" value="ECO:0007669"/>
    <property type="project" value="UniProtKB-KW"/>
</dbReference>
<keyword evidence="4 12" id="KW-0812">Transmembrane</keyword>
<evidence type="ECO:0000256" key="3">
    <source>
        <dbReference type="ARBA" id="ARBA00022606"/>
    </source>
</evidence>
<keyword evidence="3" id="KW-0716">Sensory transduction</keyword>
<feature type="transmembrane region" description="Helical" evidence="13">
    <location>
        <begin position="88"/>
        <end position="109"/>
    </location>
</feature>
<sequence length="319" mass="36237">MNRSRVPLLPTFYYNPIAVTYCVIGVSAISLNGCALIVFLKNPCLLRASNLILLSMTLCDLMVNVLASPVGAYANAKRWWTLSPSVCHYYGFMTTWLSLTSILHISALAAERWMTIKLKQPRSRSPRRILVIVSGLWWFALTWSLFPLFGWSSYSPEPGFAGCSIEWYSSTLMPKFYIAGTFTFFFFVPVVIIASCFIRTYLEVSRLIKKAALRWGTESLPTKRSLKAKIKAARMSVIMTVAFFMAWTPYAIMSLKTVFTPNHGPPLLSVAAAMFAKMASCYNPIIYFFMYHKFRSATISLVQMRRKSSHEFQLTSEKN</sequence>
<dbReference type="OrthoDB" id="2105199at2759"/>
<evidence type="ECO:0000256" key="7">
    <source>
        <dbReference type="ARBA" id="ARBA00022991"/>
    </source>
</evidence>
<evidence type="ECO:0000259" key="14">
    <source>
        <dbReference type="PROSITE" id="PS50262"/>
    </source>
</evidence>
<dbReference type="InterPro" id="IPR017452">
    <property type="entry name" value="GPCR_Rhodpsn_7TM"/>
</dbReference>
<evidence type="ECO:0000256" key="2">
    <source>
        <dbReference type="ARBA" id="ARBA00022543"/>
    </source>
</evidence>
<dbReference type="PROSITE" id="PS00238">
    <property type="entry name" value="OPSIN"/>
    <property type="match status" value="1"/>
</dbReference>
<dbReference type="SUPFAM" id="SSF81321">
    <property type="entry name" value="Family A G protein-coupled receptor-like"/>
    <property type="match status" value="1"/>
</dbReference>
<dbReference type="AlphaFoldDB" id="A0A346FTZ2"/>
<dbReference type="InterPro" id="IPR050125">
    <property type="entry name" value="GPCR_opsins"/>
</dbReference>
<feature type="transmembrane region" description="Helical" evidence="13">
    <location>
        <begin position="51"/>
        <end position="76"/>
    </location>
</feature>
<dbReference type="PANTHER" id="PTHR24240">
    <property type="entry name" value="OPSIN"/>
    <property type="match status" value="1"/>
</dbReference>
<keyword evidence="2" id="KW-0600">Photoreceptor protein</keyword>
<keyword evidence="9 13" id="KW-0472">Membrane</keyword>
<reference evidence="15" key="1">
    <citation type="journal article" date="2018" name="Curr. Biol.">
        <title>Prolific Origination of Eyes in Cnidaria with Co-option of Non-visual Opsins.</title>
        <authorList>
            <person name="Picciani N."/>
            <person name="Kerlin J.R."/>
            <person name="Sierra N."/>
            <person name="Swafford A.J."/>
            <person name="Ramirez M.D."/>
            <person name="Roberts N.G."/>
            <person name="Cannon J.T."/>
            <person name="Daly M."/>
            <person name="Oakley T.H."/>
        </authorList>
    </citation>
    <scope>NUCLEOTIDE SEQUENCE</scope>
    <source>
        <strain evidence="15">1434</strain>
    </source>
</reference>
<feature type="domain" description="G-protein coupled receptors family 1 profile" evidence="14">
    <location>
        <begin position="31"/>
        <end position="287"/>
    </location>
</feature>
<dbReference type="EMBL" id="MH586785">
    <property type="protein sequence ID" value="AXN75735.1"/>
    <property type="molecule type" value="mRNA"/>
</dbReference>
<dbReference type="PROSITE" id="PS50262">
    <property type="entry name" value="G_PROTEIN_RECEP_F1_2"/>
    <property type="match status" value="1"/>
</dbReference>
<dbReference type="Gene3D" id="1.20.1070.10">
    <property type="entry name" value="Rhodopsin 7-helix transmembrane proteins"/>
    <property type="match status" value="1"/>
</dbReference>
<evidence type="ECO:0000256" key="9">
    <source>
        <dbReference type="ARBA" id="ARBA00023136"/>
    </source>
</evidence>
<keyword evidence="5" id="KW-0681">Retinal protein</keyword>
<evidence type="ECO:0000256" key="12">
    <source>
        <dbReference type="RuleBase" id="RU000688"/>
    </source>
</evidence>
<dbReference type="InterPro" id="IPR027430">
    <property type="entry name" value="Retinal_BS"/>
</dbReference>
<comment type="subcellular location">
    <subcellularLocation>
        <location evidence="1">Membrane</location>
        <topology evidence="1">Multi-pass membrane protein</topology>
    </subcellularLocation>
</comment>
<feature type="transmembrane region" description="Helical" evidence="13">
    <location>
        <begin position="12"/>
        <end position="39"/>
    </location>
</feature>
<dbReference type="GO" id="GO:0016020">
    <property type="term" value="C:membrane"/>
    <property type="evidence" value="ECO:0007669"/>
    <property type="project" value="UniProtKB-SubCell"/>
</dbReference>
<dbReference type="Pfam" id="PF00001">
    <property type="entry name" value="7tm_1"/>
    <property type="match status" value="1"/>
</dbReference>
<feature type="transmembrane region" description="Helical" evidence="13">
    <location>
        <begin position="267"/>
        <end position="290"/>
    </location>
</feature>